<feature type="domain" description="CHAT" evidence="3">
    <location>
        <begin position="562"/>
        <end position="840"/>
    </location>
</feature>
<protein>
    <submittedName>
        <fullName evidence="4">CHAT domain-containing protein</fullName>
    </submittedName>
</protein>
<dbReference type="Gene3D" id="1.25.40.10">
    <property type="entry name" value="Tetratricopeptide repeat domain"/>
    <property type="match status" value="2"/>
</dbReference>
<dbReference type="SUPFAM" id="SSF48452">
    <property type="entry name" value="TPR-like"/>
    <property type="match status" value="2"/>
</dbReference>
<keyword evidence="1" id="KW-0812">Transmembrane</keyword>
<dbReference type="InterPro" id="IPR011990">
    <property type="entry name" value="TPR-like_helical_dom_sf"/>
</dbReference>
<dbReference type="Pfam" id="PF12770">
    <property type="entry name" value="CHAT"/>
    <property type="match status" value="1"/>
</dbReference>
<keyword evidence="1" id="KW-1133">Transmembrane helix</keyword>
<feature type="chain" id="PRO_5047017371" evidence="2">
    <location>
        <begin position="20"/>
        <end position="875"/>
    </location>
</feature>
<dbReference type="Proteomes" id="UP001200145">
    <property type="component" value="Unassembled WGS sequence"/>
</dbReference>
<reference evidence="4 5" key="1">
    <citation type="submission" date="2022-01" db="EMBL/GenBank/DDBJ databases">
        <title>Flavihumibacter sp. nov., isolated from sediment of a river.</title>
        <authorList>
            <person name="Liu H."/>
        </authorList>
    </citation>
    <scope>NUCLEOTIDE SEQUENCE [LARGE SCALE GENOMIC DNA]</scope>
    <source>
        <strain evidence="4 5">RY-1</strain>
    </source>
</reference>
<evidence type="ECO:0000256" key="2">
    <source>
        <dbReference type="SAM" id="SignalP"/>
    </source>
</evidence>
<dbReference type="RefSeq" id="WP_234868282.1">
    <property type="nucleotide sequence ID" value="NZ_JAKEVY010000006.1"/>
</dbReference>
<feature type="signal peptide" evidence="2">
    <location>
        <begin position="1"/>
        <end position="19"/>
    </location>
</feature>
<dbReference type="PANTHER" id="PTHR10098">
    <property type="entry name" value="RAPSYN-RELATED"/>
    <property type="match status" value="1"/>
</dbReference>
<organism evidence="4 5">
    <name type="scientific">Flavihumibacter fluminis</name>
    <dbReference type="NCBI Taxonomy" id="2909236"/>
    <lineage>
        <taxon>Bacteria</taxon>
        <taxon>Pseudomonadati</taxon>
        <taxon>Bacteroidota</taxon>
        <taxon>Chitinophagia</taxon>
        <taxon>Chitinophagales</taxon>
        <taxon>Chitinophagaceae</taxon>
        <taxon>Flavihumibacter</taxon>
    </lineage>
</organism>
<evidence type="ECO:0000259" key="3">
    <source>
        <dbReference type="Pfam" id="PF12770"/>
    </source>
</evidence>
<evidence type="ECO:0000313" key="5">
    <source>
        <dbReference type="Proteomes" id="UP001200145"/>
    </source>
</evidence>
<keyword evidence="5" id="KW-1185">Reference proteome</keyword>
<feature type="transmembrane region" description="Helical" evidence="1">
    <location>
        <begin position="851"/>
        <end position="869"/>
    </location>
</feature>
<name>A0ABS9BQB2_9BACT</name>
<accession>A0ABS9BQB2</accession>
<proteinExistence type="predicted"/>
<keyword evidence="1" id="KW-0472">Membrane</keyword>
<dbReference type="EMBL" id="JAKEVY010000006">
    <property type="protein sequence ID" value="MCF1716801.1"/>
    <property type="molecule type" value="Genomic_DNA"/>
</dbReference>
<comment type="caution">
    <text evidence="4">The sequence shown here is derived from an EMBL/GenBank/DDBJ whole genome shotgun (WGS) entry which is preliminary data.</text>
</comment>
<evidence type="ECO:0000256" key="1">
    <source>
        <dbReference type="SAM" id="Phobius"/>
    </source>
</evidence>
<evidence type="ECO:0000313" key="4">
    <source>
        <dbReference type="EMBL" id="MCF1716801.1"/>
    </source>
</evidence>
<gene>
    <name evidence="4" type="ORF">L0U88_19320</name>
</gene>
<sequence>MRLHILVIGILLFSAGALAQTTRVTDSTLSSYSNQYHDLAGKGEWGKALAIGKQALQQVTIETASSDKRVELWFDIAYMSTEVKQYDSAANYYEKARVELEASPDRDVEQLGLIFNNLAFAMDNLGRQQKKISYYTKALELWLTTQPPPEKKLLTALGNLVEAHTEYGSFKQAGHYLEEMKKRSKTFYFDSRKKMDVDQFTGRAESILACIRYYAATDSVLQLKAWVDQMEVLFRQSSPVFAANHSGYLLTALETAGYAFKNRKEFDQSRQYYDKVSRLAKEPFYQMKAAANLAILEYDRGANETALAFTKLAISRTDTNWSGSSWYSLMVLEAELQERLGKPDAAIRNIEVLLSRLTRKQVERRTISKLSFADLRNLSSYNYIQVLIKAGQVLQRISLSGSGSPTEGRNLFLLAAAMFKEYYQEGVYNKYLDGLNRSIMEGLLSCAVESKPADSMLDSVIQVIENNGSRHIWKKLLHRYTGQLAENQGAVSSDFRLADLRQKLTKNQLLLRYYLTDTALYLVQISKSGIQLNRIEKRAELNTLISDVQRVVSGINAEYIPLLKKLSEKLTQPIQNLSKEISQLIIVPDENLGFLAFESLLLPDNRHLIDQFSVSYAYSLPLWTIHQKPKSGSINEKGLVAFAPGYPELPVSNRSIATRGTGLYQLPFAQKEAREIASLFGGTFFEGQAANRSNFLSAIGCYDYYHFAMHAALDTLSYESTSLVFTENERLHFYELYNLDFPAEMVVLSACNTGIGAMVKGEGLMSLSHALSAGGVRSSVYSLWEVPDKETAEIITGFYKYLEKGYDKATALQQSKLDFLKSNPAKQHPYYWAGFILNGNTDSISKKSGNYLVWILAGIVAILTAILVYRKRKSV</sequence>
<dbReference type="InterPro" id="IPR024983">
    <property type="entry name" value="CHAT_dom"/>
</dbReference>
<keyword evidence="2" id="KW-0732">Signal</keyword>